<keyword evidence="1" id="KW-0472">Membrane</keyword>
<evidence type="ECO:0000313" key="3">
    <source>
        <dbReference type="Proteomes" id="UP000289794"/>
    </source>
</evidence>
<dbReference type="AlphaFoldDB" id="A0A4P6LVY3"/>
<dbReference type="EMBL" id="CP035945">
    <property type="protein sequence ID" value="QBE95935.1"/>
    <property type="molecule type" value="Genomic_DNA"/>
</dbReference>
<feature type="transmembrane region" description="Helical" evidence="1">
    <location>
        <begin position="20"/>
        <end position="39"/>
    </location>
</feature>
<accession>A0A4P6LVY3</accession>
<gene>
    <name evidence="2" type="ORF">PMF13cell1_01461</name>
</gene>
<reference evidence="2 3" key="1">
    <citation type="submission" date="2019-01" db="EMBL/GenBank/DDBJ databases">
        <title>PMF-metabolizing Aryl O-demethylase.</title>
        <authorList>
            <person name="Kim M."/>
        </authorList>
    </citation>
    <scope>NUCLEOTIDE SEQUENCE [LARGE SCALE GENOMIC DNA]</scope>
    <source>
        <strain evidence="2 3">PMF1</strain>
    </source>
</reference>
<proteinExistence type="predicted"/>
<evidence type="ECO:0000313" key="2">
    <source>
        <dbReference type="EMBL" id="QBE95935.1"/>
    </source>
</evidence>
<dbReference type="Proteomes" id="UP000289794">
    <property type="component" value="Chromosome"/>
</dbReference>
<protein>
    <submittedName>
        <fullName evidence="2">Uncharacterized protein</fullName>
    </submittedName>
</protein>
<organism evidence="2 3">
    <name type="scientific">Blautia producta</name>
    <dbReference type="NCBI Taxonomy" id="33035"/>
    <lineage>
        <taxon>Bacteria</taxon>
        <taxon>Bacillati</taxon>
        <taxon>Bacillota</taxon>
        <taxon>Clostridia</taxon>
        <taxon>Lachnospirales</taxon>
        <taxon>Lachnospiraceae</taxon>
        <taxon>Blautia</taxon>
    </lineage>
</organism>
<sequence>MHTDYETLSRKIKFRRLLKISLLTLLISIAVLAPALWYWEQSIQMRSALRSAKNVLLNTELLSIQYNGLDEPLLDSSRESGMAEEAEEEVKSYSGAEGEIHLISWNKAECRVLSMTYQEGKYLVIYETDDKDSGTWTIYRKTRQYNN</sequence>
<keyword evidence="1" id="KW-0812">Transmembrane</keyword>
<name>A0A4P6LVY3_9FIRM</name>
<dbReference type="RefSeq" id="WP_130180309.1">
    <property type="nucleotide sequence ID" value="NZ_CP035945.1"/>
</dbReference>
<keyword evidence="1" id="KW-1133">Transmembrane helix</keyword>
<evidence type="ECO:0000256" key="1">
    <source>
        <dbReference type="SAM" id="Phobius"/>
    </source>
</evidence>
<dbReference type="KEGG" id="bpro:PMF13cell1_01461"/>